<organism evidence="3">
    <name type="scientific">Kitasatospora camelliae</name>
    <dbReference type="NCBI Taxonomy" id="3156397"/>
    <lineage>
        <taxon>Bacteria</taxon>
        <taxon>Bacillati</taxon>
        <taxon>Actinomycetota</taxon>
        <taxon>Actinomycetes</taxon>
        <taxon>Kitasatosporales</taxon>
        <taxon>Streptomycetaceae</taxon>
        <taxon>Kitasatospora</taxon>
    </lineage>
</organism>
<evidence type="ECO:0000256" key="1">
    <source>
        <dbReference type="SAM" id="Phobius"/>
    </source>
</evidence>
<dbReference type="RefSeq" id="WP_354643311.1">
    <property type="nucleotide sequence ID" value="NZ_CP159872.1"/>
</dbReference>
<protein>
    <submittedName>
        <fullName evidence="3">TadE family protein</fullName>
    </submittedName>
</protein>
<feature type="transmembrane region" description="Helical" evidence="1">
    <location>
        <begin position="12"/>
        <end position="32"/>
    </location>
</feature>
<feature type="domain" description="TadE-like" evidence="2">
    <location>
        <begin position="8"/>
        <end position="50"/>
    </location>
</feature>
<dbReference type="Pfam" id="PF07811">
    <property type="entry name" value="TadE"/>
    <property type="match status" value="1"/>
</dbReference>
<proteinExistence type="predicted"/>
<keyword evidence="1" id="KW-1133">Transmembrane helix</keyword>
<name>A0AAU8K2V3_9ACTN</name>
<sequence length="142" mass="14823">MRRRGDRGEVAVEVALLAPVLVAFVMIIVAAGRVQSTGAVIDAAARAGARAASLARTPEGAEEAALEAVRSTLDESQVRCAVPRDGLVGHDRLDTPSGPLETVTVRVSCTVPFGDLMSVDGLPGEKTFTGEFTSVVDLHRGR</sequence>
<reference evidence="3" key="1">
    <citation type="submission" date="2024-06" db="EMBL/GenBank/DDBJ databases">
        <title>The genome sequences of Kitasatospora sp. strain HUAS MG31.</title>
        <authorList>
            <person name="Mo P."/>
        </authorList>
    </citation>
    <scope>NUCLEOTIDE SEQUENCE</scope>
    <source>
        <strain evidence="3">HUAS MG31</strain>
    </source>
</reference>
<gene>
    <name evidence="3" type="ORF">ABWK59_27415</name>
</gene>
<dbReference type="InterPro" id="IPR012495">
    <property type="entry name" value="TadE-like_dom"/>
</dbReference>
<accession>A0AAU8K2V3</accession>
<evidence type="ECO:0000313" key="3">
    <source>
        <dbReference type="EMBL" id="XCM82379.1"/>
    </source>
</evidence>
<evidence type="ECO:0000259" key="2">
    <source>
        <dbReference type="Pfam" id="PF07811"/>
    </source>
</evidence>
<keyword evidence="1" id="KW-0472">Membrane</keyword>
<keyword evidence="1" id="KW-0812">Transmembrane</keyword>
<dbReference type="EMBL" id="CP159872">
    <property type="protein sequence ID" value="XCM82379.1"/>
    <property type="molecule type" value="Genomic_DNA"/>
</dbReference>
<dbReference type="KEGG" id="kcm:ABWK59_27415"/>
<dbReference type="AlphaFoldDB" id="A0AAU8K2V3"/>